<organism evidence="2 3">
    <name type="scientific">Entomomonas moraniae</name>
    <dbReference type="NCBI Taxonomy" id="2213226"/>
    <lineage>
        <taxon>Bacteria</taxon>
        <taxon>Pseudomonadati</taxon>
        <taxon>Pseudomonadota</taxon>
        <taxon>Gammaproteobacteria</taxon>
        <taxon>Pseudomonadales</taxon>
        <taxon>Pseudomonadaceae</taxon>
        <taxon>Entomomonas</taxon>
    </lineage>
</organism>
<dbReference type="Gene3D" id="3.30.70.3570">
    <property type="entry name" value="MvaI/BcnI restriction endonuclease, recognition domain"/>
    <property type="match status" value="1"/>
</dbReference>
<name>A0A3Q9JKG3_9GAMM</name>
<protein>
    <recommendedName>
        <fullName evidence="1">MvaI/BcnI restriction endonuclease domain-containing protein</fullName>
    </recommendedName>
</protein>
<accession>A0A3Q9JKG3</accession>
<dbReference type="AlphaFoldDB" id="A0A3Q9JKG3"/>
<feature type="domain" description="MvaI/BcnI restriction endonuclease" evidence="1">
    <location>
        <begin position="23"/>
        <end position="211"/>
    </location>
</feature>
<dbReference type="KEGG" id="emo:DM558_12365"/>
<sequence>MLVHAESVKLQLDKLRNIIGFKEPNSSKQPDYLGIELKTTRQFSKKRSTIFAQVAEWKNSVIKSSAEMLDKYGYSREDSYKLYCTVRAGIANPQGLSFDVDLEKDILFEIHEIDGITLVWSGKLLRQRLLEKHKETFWIEAESFVNDEGIECFILKQVIHTKNPLLSQLLPLLKDRVITMDHLIKRSGKTNKVSEKGPLFKINSKNLNLLFPEPVYYEI</sequence>
<proteinExistence type="predicted"/>
<reference evidence="3" key="1">
    <citation type="submission" date="2018-06" db="EMBL/GenBank/DDBJ databases">
        <title>Complete genome of Pseudomonas insecticola strain QZS01.</title>
        <authorList>
            <person name="Wang J."/>
            <person name="Su Q."/>
        </authorList>
    </citation>
    <scope>NUCLEOTIDE SEQUENCE [LARGE SCALE GENOMIC DNA]</scope>
    <source>
        <strain evidence="3">QZS01</strain>
    </source>
</reference>
<evidence type="ECO:0000259" key="1">
    <source>
        <dbReference type="Pfam" id="PF15515"/>
    </source>
</evidence>
<evidence type="ECO:0000313" key="2">
    <source>
        <dbReference type="EMBL" id="AZS51513.1"/>
    </source>
</evidence>
<gene>
    <name evidence="2" type="ORF">DM558_12365</name>
</gene>
<dbReference type="EMBL" id="CP029822">
    <property type="protein sequence ID" value="AZS51513.1"/>
    <property type="molecule type" value="Genomic_DNA"/>
</dbReference>
<dbReference type="InterPro" id="IPR029127">
    <property type="entry name" value="MvaI_BcnI"/>
</dbReference>
<dbReference type="Gene3D" id="3.40.210.20">
    <property type="entry name" value="MvaI/BcnI restriction endonuclease, catalytic domain"/>
    <property type="match status" value="1"/>
</dbReference>
<keyword evidence="3" id="KW-1185">Reference proteome</keyword>
<evidence type="ECO:0000313" key="3">
    <source>
        <dbReference type="Proteomes" id="UP000273143"/>
    </source>
</evidence>
<dbReference type="Proteomes" id="UP000273143">
    <property type="component" value="Chromosome"/>
</dbReference>
<dbReference type="InterPro" id="IPR043005">
    <property type="entry name" value="MvaI_BcnI_rec"/>
</dbReference>
<dbReference type="Pfam" id="PF15515">
    <property type="entry name" value="MvaI_BcnI"/>
    <property type="match status" value="1"/>
</dbReference>
<dbReference type="InterPro" id="IPR043004">
    <property type="entry name" value="MvaI_BcnI_cat"/>
</dbReference>